<evidence type="ECO:0000313" key="12">
    <source>
        <dbReference type="EMBL" id="SVB78173.1"/>
    </source>
</evidence>
<keyword evidence="3" id="KW-1003">Cell membrane</keyword>
<evidence type="ECO:0000259" key="11">
    <source>
        <dbReference type="PROSITE" id="PS51846"/>
    </source>
</evidence>
<keyword evidence="5" id="KW-0677">Repeat</keyword>
<dbReference type="PANTHER" id="PTHR22777">
    <property type="entry name" value="HEMOLYSIN-RELATED"/>
    <property type="match status" value="1"/>
</dbReference>
<dbReference type="Gene3D" id="3.10.580.10">
    <property type="entry name" value="CBS-domain"/>
    <property type="match status" value="1"/>
</dbReference>
<dbReference type="InterPro" id="IPR016169">
    <property type="entry name" value="FAD-bd_PCMH_sub2"/>
</dbReference>
<dbReference type="InterPro" id="IPR036318">
    <property type="entry name" value="FAD-bd_PCMH-like_sf"/>
</dbReference>
<sequence>MTDDVPLGALIGLLVFLLVCSAFFSGTETALMRMNRYRLRHQARLGDRGARLAETLMQRPDRIIGLILFGNNLVNFFAASVVAVFAQRLGGPPAVLLGSFIFTLVVLIFAEVTPKTLAALHPERIARPAAFVYYPLLKITYPLIWLINIFSNGILRLFGVYPDSPDHELLSIDELRVLVNESATLLPQKRRKMLMGILELEQITVNDIMVPHNEIVGINLDNPRKEILATISKSSFTRLPVFHDNIDNVVGMLHLKRLVQDGSLEQLQKHQLQKLTEEPYFVPEGTSLHRQLVQFQRLRQRTALVVDEYGDIQGLVTLEDILEEIVGEFTSEPLPAHADVQPDTELDGYIVNASANVRALNRMMNWHLPTDGPKTLNGLILEQLETIPKTGTGLTLSDYPVKILQTSDNVVKTVRISPPMYTQEAAA</sequence>
<keyword evidence="8 9" id="KW-0472">Membrane</keyword>
<dbReference type="SMART" id="SM01091">
    <property type="entry name" value="CorC_HlyC"/>
    <property type="match status" value="1"/>
</dbReference>
<dbReference type="FunFam" id="3.10.580.10:FF:000002">
    <property type="entry name" value="Magnesium/cobalt efflux protein CorC"/>
    <property type="match status" value="1"/>
</dbReference>
<dbReference type="GO" id="GO:0050660">
    <property type="term" value="F:flavin adenine dinucleotide binding"/>
    <property type="evidence" value="ECO:0007669"/>
    <property type="project" value="InterPro"/>
</dbReference>
<dbReference type="PROSITE" id="PS51371">
    <property type="entry name" value="CBS"/>
    <property type="match status" value="1"/>
</dbReference>
<keyword evidence="4 9" id="KW-0812">Transmembrane</keyword>
<feature type="domain" description="CBS" evidence="10">
    <location>
        <begin position="275"/>
        <end position="332"/>
    </location>
</feature>
<keyword evidence="6 9" id="KW-1133">Transmembrane helix</keyword>
<feature type="transmembrane region" description="Helical" evidence="9">
    <location>
        <begin position="131"/>
        <end position="150"/>
    </location>
</feature>
<dbReference type="PANTHER" id="PTHR22777:SF32">
    <property type="entry name" value="UPF0053 INNER MEMBRANE PROTEIN YFJD"/>
    <property type="match status" value="1"/>
</dbReference>
<gene>
    <name evidence="12" type="ORF">METZ01_LOCUS231027</name>
</gene>
<protein>
    <recommendedName>
        <fullName evidence="13">CNNM transmembrane domain-containing protein</fullName>
    </recommendedName>
</protein>
<dbReference type="PROSITE" id="PS51846">
    <property type="entry name" value="CNNM"/>
    <property type="match status" value="1"/>
</dbReference>
<feature type="transmembrane region" description="Helical" evidence="9">
    <location>
        <begin position="63"/>
        <end position="86"/>
    </location>
</feature>
<dbReference type="InterPro" id="IPR000644">
    <property type="entry name" value="CBS_dom"/>
</dbReference>
<dbReference type="GO" id="GO:0005886">
    <property type="term" value="C:plasma membrane"/>
    <property type="evidence" value="ECO:0007669"/>
    <property type="project" value="UniProtKB-SubCell"/>
</dbReference>
<comment type="subcellular location">
    <subcellularLocation>
        <location evidence="1">Cell membrane</location>
        <topology evidence="1">Multi-pass membrane protein</topology>
    </subcellularLocation>
</comment>
<evidence type="ECO:0000256" key="7">
    <source>
        <dbReference type="ARBA" id="ARBA00023122"/>
    </source>
</evidence>
<evidence type="ECO:0000256" key="2">
    <source>
        <dbReference type="ARBA" id="ARBA00006337"/>
    </source>
</evidence>
<proteinExistence type="inferred from homology"/>
<dbReference type="EMBL" id="UINC01057234">
    <property type="protein sequence ID" value="SVB78173.1"/>
    <property type="molecule type" value="Genomic_DNA"/>
</dbReference>
<dbReference type="InterPro" id="IPR046342">
    <property type="entry name" value="CBS_dom_sf"/>
</dbReference>
<dbReference type="InterPro" id="IPR002550">
    <property type="entry name" value="CNNM"/>
</dbReference>
<organism evidence="12">
    <name type="scientific">marine metagenome</name>
    <dbReference type="NCBI Taxonomy" id="408172"/>
    <lineage>
        <taxon>unclassified sequences</taxon>
        <taxon>metagenomes</taxon>
        <taxon>ecological metagenomes</taxon>
    </lineage>
</organism>
<keyword evidence="7" id="KW-0129">CBS domain</keyword>
<dbReference type="CDD" id="cd04590">
    <property type="entry name" value="CBS_pair_CorC_HlyC_assoc"/>
    <property type="match status" value="1"/>
</dbReference>
<reference evidence="12" key="1">
    <citation type="submission" date="2018-05" db="EMBL/GenBank/DDBJ databases">
        <authorList>
            <person name="Lanie J.A."/>
            <person name="Ng W.-L."/>
            <person name="Kazmierczak K.M."/>
            <person name="Andrzejewski T.M."/>
            <person name="Davidsen T.M."/>
            <person name="Wayne K.J."/>
            <person name="Tettelin H."/>
            <person name="Glass J.I."/>
            <person name="Rusch D."/>
            <person name="Podicherti R."/>
            <person name="Tsui H.-C.T."/>
            <person name="Winkler M.E."/>
        </authorList>
    </citation>
    <scope>NUCLEOTIDE SEQUENCE</scope>
</reference>
<accession>A0A382GUE5</accession>
<evidence type="ECO:0000256" key="3">
    <source>
        <dbReference type="ARBA" id="ARBA00022475"/>
    </source>
</evidence>
<dbReference type="Pfam" id="PF00571">
    <property type="entry name" value="CBS"/>
    <property type="match status" value="2"/>
</dbReference>
<evidence type="ECO:0000259" key="10">
    <source>
        <dbReference type="PROSITE" id="PS51371"/>
    </source>
</evidence>
<evidence type="ECO:0000256" key="9">
    <source>
        <dbReference type="SAM" id="Phobius"/>
    </source>
</evidence>
<comment type="similarity">
    <text evidence="2">Belongs to the UPF0053 family.</text>
</comment>
<dbReference type="Gene3D" id="3.30.465.10">
    <property type="match status" value="1"/>
</dbReference>
<dbReference type="InterPro" id="IPR044751">
    <property type="entry name" value="Ion_transp-like_CBS"/>
</dbReference>
<evidence type="ECO:0000256" key="5">
    <source>
        <dbReference type="ARBA" id="ARBA00022737"/>
    </source>
</evidence>
<evidence type="ECO:0008006" key="13">
    <source>
        <dbReference type="Google" id="ProtNLM"/>
    </source>
</evidence>
<dbReference type="Pfam" id="PF01595">
    <property type="entry name" value="CNNM"/>
    <property type="match status" value="1"/>
</dbReference>
<feature type="non-terminal residue" evidence="12">
    <location>
        <position position="427"/>
    </location>
</feature>
<evidence type="ECO:0000256" key="4">
    <source>
        <dbReference type="ARBA" id="ARBA00022692"/>
    </source>
</evidence>
<feature type="domain" description="CNNM transmembrane" evidence="11">
    <location>
        <begin position="3"/>
        <end position="195"/>
    </location>
</feature>
<dbReference type="SUPFAM" id="SSF56176">
    <property type="entry name" value="FAD-binding/transporter-associated domain-like"/>
    <property type="match status" value="1"/>
</dbReference>
<evidence type="ECO:0000256" key="6">
    <source>
        <dbReference type="ARBA" id="ARBA00022989"/>
    </source>
</evidence>
<dbReference type="SUPFAM" id="SSF54631">
    <property type="entry name" value="CBS-domain pair"/>
    <property type="match status" value="1"/>
</dbReference>
<feature type="transmembrane region" description="Helical" evidence="9">
    <location>
        <begin position="6"/>
        <end position="31"/>
    </location>
</feature>
<feature type="transmembrane region" description="Helical" evidence="9">
    <location>
        <begin position="92"/>
        <end position="110"/>
    </location>
</feature>
<evidence type="ECO:0000256" key="1">
    <source>
        <dbReference type="ARBA" id="ARBA00004651"/>
    </source>
</evidence>
<dbReference type="InterPro" id="IPR005170">
    <property type="entry name" value="Transptr-assoc_dom"/>
</dbReference>
<name>A0A382GUE5_9ZZZZ</name>
<evidence type="ECO:0000256" key="8">
    <source>
        <dbReference type="ARBA" id="ARBA00023136"/>
    </source>
</evidence>
<dbReference type="AlphaFoldDB" id="A0A382GUE5"/>
<dbReference type="Pfam" id="PF03471">
    <property type="entry name" value="CorC_HlyC"/>
    <property type="match status" value="1"/>
</dbReference>